<organism evidence="2 3">
    <name type="scientific">Agaricus bisporus var. burnettii (strain JB137-S8 / ATCC MYA-4627 / FGSC 10392)</name>
    <name type="common">White button mushroom</name>
    <dbReference type="NCBI Taxonomy" id="597362"/>
    <lineage>
        <taxon>Eukaryota</taxon>
        <taxon>Fungi</taxon>
        <taxon>Dikarya</taxon>
        <taxon>Basidiomycota</taxon>
        <taxon>Agaricomycotina</taxon>
        <taxon>Agaricomycetes</taxon>
        <taxon>Agaricomycetidae</taxon>
        <taxon>Agaricales</taxon>
        <taxon>Agaricineae</taxon>
        <taxon>Agaricaceae</taxon>
        <taxon>Agaricus</taxon>
    </lineage>
</organism>
<dbReference type="InParanoid" id="K5XER7"/>
<sequence length="995" mass="113394">MKQSGTRNVPSFYRLRKVQEKISSSFFTPEKYISIKGTEFWMNNPIESLRLEWANPNFRKHIKIYPEITERVGEFWQAKKYVSEVPDDQLTPMWANWTESPHRHFFIKELARLCTGEMIVPLRWVVYDGEEHALAIDMQEIQPGKYELRDCEPRYVLCSQLWKNFLDLKNAYPALEIIEDDLPIADSTRLASLGVTLDTMPHPVRAIAKGRPAFCIRLMPWSDDVSGNKSKQYNAHMNVYFTSANIPHRVRAQEYFIHFASTSQSVNALEQLTPFLRSLGAKWHEAFDCQLHDEIIFQAYAHLHSGDNPMQAALASHPGVIARFACRGDMTGGTSKERETDEGYHALYQVIREPEKTVNIIKGQLEIAAMGVQSRVTALGTENGVKDMIAELWIPQLIQKAQEEQHSRIENEATRDSRFNMKLSQKQAREMKIKIKNEIQQDLIQWLIKQPEDRYQMLPASSEDRLQLRAGDHYNPLFGHPGLDPHADTPCEILHTILLGVDKYLWADTTVLSKWPAWKDAQFAARLESLSINGLSLHSFRPRYMLQYKNSLIGRQLKAIQQLGVFCLANDTDTPGFGVSRGIFDLWKYNGELGALLWVPEISDMKTYLEDIRIATNNLLDAWGKYDPARIQYKLKLHLLAHLARDIERFGPAILYSTESFEGWNSVFRTCSILSNHHSPSRDIADTLAGMECFKHVVSGGWWKGTSEHAKYVRAGKGIIQCFTEDSQLRRRLGLTDSVNYHPGSVCPVAKRHQRTEKISTYLDQITTSNSESVVFDEKIPTSLHEKDLIDCSSVVSHAGDVCRPLSWVFYDIYSSDSVRQRLVGRISNILMEYSHLSSDEGCLGFAIMTRFLVATSRHSQLSMPVLRSTGIFDIVPTNSIQFIFNAQCCPGVEGQFVVNTHALHNAHLVRRELPQLTRPIPKYDERQRVKEHGRWAEELRVSGPAKRAATTVKANATRQKNKDEADQRRAKEAQATAATMSGLDLPGPSHLTVT</sequence>
<dbReference type="PANTHER" id="PTHR31912">
    <property type="entry name" value="IP13529P"/>
    <property type="match status" value="1"/>
</dbReference>
<keyword evidence="3" id="KW-1185">Reference proteome</keyword>
<evidence type="ECO:0000313" key="2">
    <source>
        <dbReference type="EMBL" id="EKM81677.1"/>
    </source>
</evidence>
<dbReference type="AlphaFoldDB" id="K5XER7"/>
<feature type="region of interest" description="Disordered" evidence="1">
    <location>
        <begin position="943"/>
        <end position="995"/>
    </location>
</feature>
<dbReference type="HOGENOM" id="CLU_004591_2_0_1"/>
<proteinExistence type="predicted"/>
<evidence type="ECO:0000256" key="1">
    <source>
        <dbReference type="SAM" id="MobiDB-lite"/>
    </source>
</evidence>
<dbReference type="RefSeq" id="XP_007327117.1">
    <property type="nucleotide sequence ID" value="XM_007327055.1"/>
</dbReference>
<gene>
    <name evidence="2" type="ORF">AGABI1DRAFT_35404</name>
</gene>
<feature type="compositionally biased region" description="Basic and acidic residues" evidence="1">
    <location>
        <begin position="961"/>
        <end position="973"/>
    </location>
</feature>
<evidence type="ECO:0000313" key="3">
    <source>
        <dbReference type="Proteomes" id="UP000008493"/>
    </source>
</evidence>
<dbReference type="OrthoDB" id="2506088at2759"/>
<dbReference type="GeneID" id="18829139"/>
<dbReference type="eggNOG" id="ENOG502SJ45">
    <property type="taxonomic scope" value="Eukaryota"/>
</dbReference>
<dbReference type="OMA" id="PWCDDVS"/>
<name>K5XER7_AGABU</name>
<protein>
    <submittedName>
        <fullName evidence="2">Uncharacterized protein</fullName>
    </submittedName>
</protein>
<dbReference type="KEGG" id="abp:AGABI1DRAFT35404"/>
<dbReference type="PANTHER" id="PTHR31912:SF34">
    <property type="entry name" value="NOTOCHORD-RELATED PROTEIN"/>
    <property type="match status" value="1"/>
</dbReference>
<dbReference type="EMBL" id="JH971387">
    <property type="protein sequence ID" value="EKM81677.1"/>
    <property type="molecule type" value="Genomic_DNA"/>
</dbReference>
<accession>K5XER7</accession>
<dbReference type="Proteomes" id="UP000008493">
    <property type="component" value="Unassembled WGS sequence"/>
</dbReference>
<reference evidence="3" key="1">
    <citation type="journal article" date="2012" name="Proc. Natl. Acad. Sci. U.S.A.">
        <title>Genome sequence of the button mushroom Agaricus bisporus reveals mechanisms governing adaptation to a humic-rich ecological niche.</title>
        <authorList>
            <person name="Morin E."/>
            <person name="Kohler A."/>
            <person name="Baker A.R."/>
            <person name="Foulongne-Oriol M."/>
            <person name="Lombard V."/>
            <person name="Nagy L.G."/>
            <person name="Ohm R.A."/>
            <person name="Patyshakuliyeva A."/>
            <person name="Brun A."/>
            <person name="Aerts A.L."/>
            <person name="Bailey A.M."/>
            <person name="Billette C."/>
            <person name="Coutinho P.M."/>
            <person name="Deakin G."/>
            <person name="Doddapaneni H."/>
            <person name="Floudas D."/>
            <person name="Grimwood J."/>
            <person name="Hilden K."/>
            <person name="Kuees U."/>
            <person name="LaButti K.M."/>
            <person name="Lapidus A."/>
            <person name="Lindquist E.A."/>
            <person name="Lucas S.M."/>
            <person name="Murat C."/>
            <person name="Riley R.W."/>
            <person name="Salamov A.A."/>
            <person name="Schmutz J."/>
            <person name="Subramanian V."/>
            <person name="Woesten H.A.B."/>
            <person name="Xu J."/>
            <person name="Eastwood D.C."/>
            <person name="Foster G.D."/>
            <person name="Sonnenberg A.S."/>
            <person name="Cullen D."/>
            <person name="de Vries R.P."/>
            <person name="Lundell T."/>
            <person name="Hibbett D.S."/>
            <person name="Henrissat B."/>
            <person name="Burton K.S."/>
            <person name="Kerrigan R.W."/>
            <person name="Challen M.P."/>
            <person name="Grigoriev I.V."/>
            <person name="Martin F."/>
        </authorList>
    </citation>
    <scope>NUCLEOTIDE SEQUENCE [LARGE SCALE GENOMIC DNA]</scope>
    <source>
        <strain evidence="3">JB137-S8 / ATCC MYA-4627 / FGSC 10392</strain>
    </source>
</reference>